<comment type="caution">
    <text evidence="1">The sequence shown here is derived from an EMBL/GenBank/DDBJ whole genome shotgun (WGS) entry which is preliminary data.</text>
</comment>
<reference evidence="1 4" key="1">
    <citation type="submission" date="2015-01" db="EMBL/GenBank/DDBJ databases">
        <title>Genome sequences of high lactate-tolerant strain Salinicoccus roseus W12 with industrial interest.</title>
        <authorList>
            <person name="Wang H."/>
            <person name="Yu B."/>
        </authorList>
    </citation>
    <scope>NUCLEOTIDE SEQUENCE [LARGE SCALE GENOMIC DNA]</scope>
    <source>
        <strain evidence="1 4">W12</strain>
    </source>
</reference>
<gene>
    <name evidence="3" type="ORF">CFN03_03120</name>
    <name evidence="2" type="ORF">F7P68_0006580</name>
    <name evidence="1" type="ORF">SN16_05235</name>
</gene>
<dbReference type="InterPro" id="IPR021321">
    <property type="entry name" value="DUF2922"/>
</dbReference>
<evidence type="ECO:0000313" key="6">
    <source>
        <dbReference type="Proteomes" id="UP000527860"/>
    </source>
</evidence>
<dbReference type="RefSeq" id="WP_040105564.1">
    <property type="nucleotide sequence ID" value="NZ_BMCA01000001.1"/>
</dbReference>
<sequence>MTKKLVIVFNTELNRRFTLNISNPKEDLTEASLLLEAERLIETGVLAPMQGKPVSVHSAKIVEQNVTEII</sequence>
<keyword evidence="6" id="KW-1185">Reference proteome</keyword>
<dbReference type="Proteomes" id="UP000216682">
    <property type="component" value="Unassembled WGS sequence"/>
</dbReference>
<dbReference type="EMBL" id="NPEZ01000001">
    <property type="protein sequence ID" value="OZT78284.1"/>
    <property type="molecule type" value="Genomic_DNA"/>
</dbReference>
<evidence type="ECO:0000313" key="1">
    <source>
        <dbReference type="EMBL" id="KIH70963.1"/>
    </source>
</evidence>
<protein>
    <submittedName>
        <fullName evidence="2">DUF2922 domain-containing protein</fullName>
    </submittedName>
</protein>
<reference evidence="2 6" key="5">
    <citation type="submission" date="2022-12" db="EMBL/GenBank/DDBJ databases">
        <title>Genome analysis and biological profiling of marine Salinicoccus roseus MOSEL-ME25.</title>
        <authorList>
            <person name="Mirza F.T."/>
            <person name="Xie Y."/>
            <person name="Shinwari Z.K."/>
        </authorList>
    </citation>
    <scope>NUCLEOTIDE SEQUENCE [LARGE SCALE GENOMIC DNA]</scope>
    <source>
        <strain evidence="2 6">MOSEL-ME25</strain>
    </source>
</reference>
<dbReference type="Proteomes" id="UP000527860">
    <property type="component" value="Unassembled WGS sequence"/>
</dbReference>
<dbReference type="Proteomes" id="UP000031546">
    <property type="component" value="Unassembled WGS sequence"/>
</dbReference>
<evidence type="ECO:0000313" key="5">
    <source>
        <dbReference type="Proteomes" id="UP000216682"/>
    </source>
</evidence>
<dbReference type="Pfam" id="PF11148">
    <property type="entry name" value="DUF2922"/>
    <property type="match status" value="1"/>
</dbReference>
<evidence type="ECO:0000313" key="2">
    <source>
        <dbReference type="EMBL" id="MDB0580189.1"/>
    </source>
</evidence>
<dbReference type="EMBL" id="JXII01000004">
    <property type="protein sequence ID" value="KIH70963.1"/>
    <property type="molecule type" value="Genomic_DNA"/>
</dbReference>
<dbReference type="STRING" id="45670.SN16_05235"/>
<dbReference type="OrthoDB" id="2409501at2"/>
<evidence type="ECO:0000313" key="4">
    <source>
        <dbReference type="Proteomes" id="UP000031546"/>
    </source>
</evidence>
<dbReference type="GeneID" id="77844951"/>
<dbReference type="EMBL" id="JABEVU030000001">
    <property type="protein sequence ID" value="MDB0580189.1"/>
    <property type="molecule type" value="Genomic_DNA"/>
</dbReference>
<accession>A0A0C2DLS3</accession>
<proteinExistence type="predicted"/>
<reference evidence="3 5" key="2">
    <citation type="submission" date="2017-07" db="EMBL/GenBank/DDBJ databases">
        <title>Shotgun whole genome sequences of three halophilic bacterial isolates.</title>
        <authorList>
            <person name="Pozzo T."/>
            <person name="Higdon S.M."/>
            <person name="Quillaguaman J."/>
        </authorList>
    </citation>
    <scope>NUCLEOTIDE SEQUENCE [LARGE SCALE GENOMIC DNA]</scope>
    <source>
        <strain evidence="3 5">BU-1</strain>
    </source>
</reference>
<name>A0A0C2DLS3_9STAP</name>
<organism evidence="1 4">
    <name type="scientific">Salinicoccus roseus</name>
    <dbReference type="NCBI Taxonomy" id="45670"/>
    <lineage>
        <taxon>Bacteria</taxon>
        <taxon>Bacillati</taxon>
        <taxon>Bacillota</taxon>
        <taxon>Bacilli</taxon>
        <taxon>Bacillales</taxon>
        <taxon>Staphylococcaceae</taxon>
        <taxon>Salinicoccus</taxon>
    </lineage>
</organism>
<reference evidence="6" key="3">
    <citation type="submission" date="2020-04" db="EMBL/GenBank/DDBJ databases">
        <title>Genome analysis and biological profiling of marine Cellulosimicrobium funkei MOSEL-ME6.</title>
        <authorList>
            <person name="Tanveer F."/>
            <person name="Xie Y."/>
            <person name="Shinwari Z.K."/>
        </authorList>
    </citation>
    <scope>NUCLEOTIDE SEQUENCE [LARGE SCALE GENOMIC DNA]</scope>
    <source>
        <strain evidence="6">MOSEL-ME25</strain>
    </source>
</reference>
<evidence type="ECO:0000313" key="3">
    <source>
        <dbReference type="EMBL" id="OZT78284.1"/>
    </source>
</evidence>
<dbReference type="AlphaFoldDB" id="A0A0C2DLS3"/>
<reference evidence="2" key="4">
    <citation type="submission" date="2020-04" db="EMBL/GenBank/DDBJ databases">
        <authorList>
            <person name="Tanveer F."/>
            <person name="Xie Y."/>
            <person name="Shinwari Z.K."/>
        </authorList>
    </citation>
    <scope>NUCLEOTIDE SEQUENCE</scope>
    <source>
        <strain evidence="2">MOSEL-ME25</strain>
    </source>
</reference>